<reference evidence="1 2" key="1">
    <citation type="journal article" date="2013" name="Genome Announc.">
        <title>Draft Genome Sequence of the Cellulolytic Bacterium Clostridium papyrosolvens C7 (ATCC 700395).</title>
        <authorList>
            <person name="Zepeda V."/>
            <person name="Dassa B."/>
            <person name="Borovok I."/>
            <person name="Lamed R."/>
            <person name="Bayer E.A."/>
            <person name="Cate J.H."/>
        </authorList>
    </citation>
    <scope>NUCLEOTIDE SEQUENCE [LARGE SCALE GENOMIC DNA]</scope>
    <source>
        <strain evidence="1 2">C7</strain>
    </source>
</reference>
<proteinExistence type="predicted"/>
<dbReference type="STRING" id="1330534.L323_09745"/>
<protein>
    <recommendedName>
        <fullName evidence="3">Magnesium-dependent phosphatase-1</fullName>
    </recommendedName>
</protein>
<dbReference type="RefSeq" id="WP_020815483.1">
    <property type="nucleotide sequence ID" value="NZ_ATAY01000031.1"/>
</dbReference>
<name>U4R1H8_9FIRM</name>
<evidence type="ECO:0000313" key="2">
    <source>
        <dbReference type="Proteomes" id="UP000016860"/>
    </source>
</evidence>
<dbReference type="PATRIC" id="fig|1330534.3.peg.1944"/>
<dbReference type="Proteomes" id="UP000016860">
    <property type="component" value="Unassembled WGS sequence"/>
</dbReference>
<dbReference type="EMBL" id="ATAY01000031">
    <property type="protein sequence ID" value="EPR12031.1"/>
    <property type="molecule type" value="Genomic_DNA"/>
</dbReference>
<dbReference type="InterPro" id="IPR036412">
    <property type="entry name" value="HAD-like_sf"/>
</dbReference>
<gene>
    <name evidence="1" type="ORF">L323_09745</name>
</gene>
<organism evidence="1 2">
    <name type="scientific">Ruminiclostridium papyrosolvens C7</name>
    <dbReference type="NCBI Taxonomy" id="1330534"/>
    <lineage>
        <taxon>Bacteria</taxon>
        <taxon>Bacillati</taxon>
        <taxon>Bacillota</taxon>
        <taxon>Clostridia</taxon>
        <taxon>Eubacteriales</taxon>
        <taxon>Oscillospiraceae</taxon>
        <taxon>Ruminiclostridium</taxon>
    </lineage>
</organism>
<dbReference type="NCBIfam" id="TIGR01681">
    <property type="entry name" value="HAD-SF-IIIC"/>
    <property type="match status" value="1"/>
</dbReference>
<evidence type="ECO:0000313" key="1">
    <source>
        <dbReference type="EMBL" id="EPR12031.1"/>
    </source>
</evidence>
<comment type="caution">
    <text evidence="1">The sequence shown here is derived from an EMBL/GenBank/DDBJ whole genome shotgun (WGS) entry which is preliminary data.</text>
</comment>
<sequence length="181" mass="20972">MAEGETEVKKIKCVVWDLDNTLWDGVLLEDENVTLHEDFVQLIKVMDSRGILQSVASKNEYNVAMKKLEEFGLAEYFLYPQIGWNTKSSFIQNIAKSINIGIDTIAFVDDQEFERDEVRHMFPQVLCIDAEFNSTDRNRIMYVTYKFAGFKEIQEKGSFVVFENDLSNINAMPDYIKLNLT</sequence>
<dbReference type="InterPro" id="IPR010033">
    <property type="entry name" value="HAD_SF_ppase_IIIC"/>
</dbReference>
<accession>U4R1H8</accession>
<dbReference type="OrthoDB" id="323926at2"/>
<evidence type="ECO:0008006" key="3">
    <source>
        <dbReference type="Google" id="ProtNLM"/>
    </source>
</evidence>
<dbReference type="SUPFAM" id="SSF56784">
    <property type="entry name" value="HAD-like"/>
    <property type="match status" value="1"/>
</dbReference>
<dbReference type="AlphaFoldDB" id="U4R1H8"/>
<dbReference type="InterPro" id="IPR023214">
    <property type="entry name" value="HAD_sf"/>
</dbReference>
<dbReference type="Gene3D" id="3.40.50.1000">
    <property type="entry name" value="HAD superfamily/HAD-like"/>
    <property type="match status" value="1"/>
</dbReference>